<feature type="transmembrane region" description="Helical" evidence="6">
    <location>
        <begin position="364"/>
        <end position="385"/>
    </location>
</feature>
<feature type="transmembrane region" description="Helical" evidence="6">
    <location>
        <begin position="339"/>
        <end position="358"/>
    </location>
</feature>
<keyword evidence="2" id="KW-0813">Transport</keyword>
<feature type="transmembrane region" description="Helical" evidence="6">
    <location>
        <begin position="183"/>
        <end position="203"/>
    </location>
</feature>
<dbReference type="InterPro" id="IPR011701">
    <property type="entry name" value="MFS"/>
</dbReference>
<feature type="transmembrane region" description="Helical" evidence="6">
    <location>
        <begin position="31"/>
        <end position="53"/>
    </location>
</feature>
<evidence type="ECO:0000256" key="2">
    <source>
        <dbReference type="ARBA" id="ARBA00022448"/>
    </source>
</evidence>
<feature type="transmembrane region" description="Helical" evidence="6">
    <location>
        <begin position="439"/>
        <end position="461"/>
    </location>
</feature>
<comment type="caution">
    <text evidence="8">The sequence shown here is derived from an EMBL/GenBank/DDBJ whole genome shotgun (WGS) entry which is preliminary data.</text>
</comment>
<feature type="transmembrane region" description="Helical" evidence="6">
    <location>
        <begin position="126"/>
        <end position="144"/>
    </location>
</feature>
<feature type="transmembrane region" description="Helical" evidence="6">
    <location>
        <begin position="97"/>
        <end position="114"/>
    </location>
</feature>
<organism evidence="8 9">
    <name type="scientific">Paenibacillus abyssi</name>
    <dbReference type="NCBI Taxonomy" id="1340531"/>
    <lineage>
        <taxon>Bacteria</taxon>
        <taxon>Bacillati</taxon>
        <taxon>Bacillota</taxon>
        <taxon>Bacilli</taxon>
        <taxon>Bacillales</taxon>
        <taxon>Paenibacillaceae</taxon>
        <taxon>Paenibacillus</taxon>
    </lineage>
</organism>
<evidence type="ECO:0000256" key="3">
    <source>
        <dbReference type="ARBA" id="ARBA00022692"/>
    </source>
</evidence>
<feature type="transmembrane region" description="Helical" evidence="6">
    <location>
        <begin position="397"/>
        <end position="419"/>
    </location>
</feature>
<dbReference type="InterPro" id="IPR036259">
    <property type="entry name" value="MFS_trans_sf"/>
</dbReference>
<feature type="transmembrane region" description="Helical" evidence="6">
    <location>
        <begin position="215"/>
        <end position="233"/>
    </location>
</feature>
<proteinExistence type="predicted"/>
<dbReference type="PRINTS" id="PR01036">
    <property type="entry name" value="TCRTETB"/>
</dbReference>
<feature type="transmembrane region" description="Helical" evidence="6">
    <location>
        <begin position="156"/>
        <end position="177"/>
    </location>
</feature>
<keyword evidence="5 6" id="KW-0472">Membrane</keyword>
<dbReference type="PROSITE" id="PS50850">
    <property type="entry name" value="MFS"/>
    <property type="match status" value="1"/>
</dbReference>
<dbReference type="Gene3D" id="1.20.1250.20">
    <property type="entry name" value="MFS general substrate transporter like domains"/>
    <property type="match status" value="1"/>
</dbReference>
<dbReference type="PANTHER" id="PTHR42718:SF9">
    <property type="entry name" value="MAJOR FACILITATOR SUPERFAMILY MULTIDRUG TRANSPORTER MFSC"/>
    <property type="match status" value="1"/>
</dbReference>
<evidence type="ECO:0000256" key="4">
    <source>
        <dbReference type="ARBA" id="ARBA00022989"/>
    </source>
</evidence>
<reference evidence="8" key="1">
    <citation type="journal article" date="2014" name="Int. J. Syst. Evol. Microbiol.">
        <title>Complete genome sequence of Corynebacterium casei LMG S-19264T (=DSM 44701T), isolated from a smear-ripened cheese.</title>
        <authorList>
            <consortium name="US DOE Joint Genome Institute (JGI-PGF)"/>
            <person name="Walter F."/>
            <person name="Albersmeier A."/>
            <person name="Kalinowski J."/>
            <person name="Ruckert C."/>
        </authorList>
    </citation>
    <scope>NUCLEOTIDE SEQUENCE</scope>
    <source>
        <strain evidence="8">CGMCC 1.12987</strain>
    </source>
</reference>
<keyword evidence="3 6" id="KW-0812">Transmembrane</keyword>
<evidence type="ECO:0000259" key="7">
    <source>
        <dbReference type="PROSITE" id="PS50850"/>
    </source>
</evidence>
<feature type="transmembrane region" description="Helical" evidence="6">
    <location>
        <begin position="239"/>
        <end position="256"/>
    </location>
</feature>
<dbReference type="InterPro" id="IPR020846">
    <property type="entry name" value="MFS_dom"/>
</dbReference>
<protein>
    <submittedName>
        <fullName evidence="8">MFS transporter</fullName>
    </submittedName>
</protein>
<feature type="transmembrane region" description="Helical" evidence="6">
    <location>
        <begin position="65"/>
        <end position="85"/>
    </location>
</feature>
<feature type="transmembrane region" description="Helical" evidence="6">
    <location>
        <begin position="268"/>
        <end position="297"/>
    </location>
</feature>
<accession>A0A917CRJ4</accession>
<name>A0A917CRJ4_9BACL</name>
<feature type="transmembrane region" description="Helical" evidence="6">
    <location>
        <begin position="309"/>
        <end position="327"/>
    </location>
</feature>
<dbReference type="PANTHER" id="PTHR42718">
    <property type="entry name" value="MAJOR FACILITATOR SUPERFAMILY MULTIDRUG TRANSPORTER MFSC"/>
    <property type="match status" value="1"/>
</dbReference>
<evidence type="ECO:0000256" key="6">
    <source>
        <dbReference type="SAM" id="Phobius"/>
    </source>
</evidence>
<dbReference type="GO" id="GO:0005886">
    <property type="term" value="C:plasma membrane"/>
    <property type="evidence" value="ECO:0007669"/>
    <property type="project" value="UniProtKB-SubCell"/>
</dbReference>
<feature type="domain" description="Major facilitator superfamily (MFS) profile" evidence="7">
    <location>
        <begin position="31"/>
        <end position="467"/>
    </location>
</feature>
<dbReference type="GO" id="GO:0022857">
    <property type="term" value="F:transmembrane transporter activity"/>
    <property type="evidence" value="ECO:0007669"/>
    <property type="project" value="InterPro"/>
</dbReference>
<keyword evidence="4 6" id="KW-1133">Transmembrane helix</keyword>
<sequence length="480" mass="52021">MKNIGQRGERKRMGQFESIRNEQRPVPSRHLVQALCFVLFFSVMNATMFNVALPEIAAEFQLRPSSVSWIVTGYSVLYALGSLLFGKMADKYPLKRLITIGLLLFAGASALGFFSNSYALVLISRFIQAAGASCVPALVMLIPVRFFPPEQRGKVMGVIASTIAFSSGLGPIVGGFIAGHFHWTGLFLISLAAPVALPFIRKALPDEEPRSGEKIDLVGAGLLGVSVAAFMLSVTQFNVWWLAGSIIMMGLFIMRVRKVPNPFIRLSLFRISAFVHGLVIGFIALFAVFGIFLITPIMLKGIHGLDAQSIGYVLFPAAMLAAVMGRFGGQLVDSRGSRYTLFIAFIILSFGLLSLSSVTGLSPWVIALALPFVNISFTFVQAALAKTVSSALPKEQTGIGMGVFNLVNFMAGAISGAMVSKAAEFDWSVLNVTAVGMPSTYGTIYFILTLLTIINIVYILAKLDRERTIPVIRQERAHEG</sequence>
<gene>
    <name evidence="8" type="ORF">GCM10010916_10440</name>
</gene>
<dbReference type="Proteomes" id="UP000644756">
    <property type="component" value="Unassembled WGS sequence"/>
</dbReference>
<evidence type="ECO:0000313" key="9">
    <source>
        <dbReference type="Proteomes" id="UP000644756"/>
    </source>
</evidence>
<dbReference type="AlphaFoldDB" id="A0A917CRJ4"/>
<comment type="subcellular location">
    <subcellularLocation>
        <location evidence="1">Cell membrane</location>
        <topology evidence="1">Multi-pass membrane protein</topology>
    </subcellularLocation>
</comment>
<dbReference type="CDD" id="cd17321">
    <property type="entry name" value="MFS_MMR_MDR_like"/>
    <property type="match status" value="1"/>
</dbReference>
<evidence type="ECO:0000313" key="8">
    <source>
        <dbReference type="EMBL" id="GGF94951.1"/>
    </source>
</evidence>
<dbReference type="Gene3D" id="1.20.1720.10">
    <property type="entry name" value="Multidrug resistance protein D"/>
    <property type="match status" value="1"/>
</dbReference>
<dbReference type="EMBL" id="BMGR01000003">
    <property type="protein sequence ID" value="GGF94951.1"/>
    <property type="molecule type" value="Genomic_DNA"/>
</dbReference>
<reference evidence="8" key="2">
    <citation type="submission" date="2020-09" db="EMBL/GenBank/DDBJ databases">
        <authorList>
            <person name="Sun Q."/>
            <person name="Zhou Y."/>
        </authorList>
    </citation>
    <scope>NUCLEOTIDE SEQUENCE</scope>
    <source>
        <strain evidence="8">CGMCC 1.12987</strain>
    </source>
</reference>
<evidence type="ECO:0000256" key="1">
    <source>
        <dbReference type="ARBA" id="ARBA00004651"/>
    </source>
</evidence>
<dbReference type="Pfam" id="PF07690">
    <property type="entry name" value="MFS_1"/>
    <property type="match status" value="1"/>
</dbReference>
<dbReference type="SUPFAM" id="SSF103473">
    <property type="entry name" value="MFS general substrate transporter"/>
    <property type="match status" value="1"/>
</dbReference>
<keyword evidence="9" id="KW-1185">Reference proteome</keyword>
<evidence type="ECO:0000256" key="5">
    <source>
        <dbReference type="ARBA" id="ARBA00023136"/>
    </source>
</evidence>